<protein>
    <submittedName>
        <fullName evidence="1">Uncharacterized protein</fullName>
    </submittedName>
</protein>
<dbReference type="RefSeq" id="WP_211168531.1">
    <property type="nucleotide sequence ID" value="NZ_SNVV01000001.1"/>
</dbReference>
<proteinExistence type="predicted"/>
<reference evidence="1 2" key="1">
    <citation type="submission" date="2019-03" db="EMBL/GenBank/DDBJ databases">
        <title>Genomic Encyclopedia of Type Strains, Phase IV (KMG-IV): sequencing the most valuable type-strain genomes for metagenomic binning, comparative biology and taxonomic classification.</title>
        <authorList>
            <person name="Goeker M."/>
        </authorList>
    </citation>
    <scope>NUCLEOTIDE SEQUENCE [LARGE SCALE GENOMIC DNA]</scope>
    <source>
        <strain evidence="1 2">DSM 12121</strain>
    </source>
</reference>
<dbReference type="Proteomes" id="UP000295129">
    <property type="component" value="Unassembled WGS sequence"/>
</dbReference>
<name>A0A4V6PQT4_9RHOO</name>
<sequence length="200" mass="22014">MLSNEEARARLATHPLPANPWVQASDNAILIHAEYTDTIERMLRWVPQTRWSARRRCWIVPLSGLELVRSILPELCRLAEAMQDTPVAPEAVAPEGSGDTLDETEARHLFRDSARLLYGSDWQRDTARALGREEAALARWLLGEGVMEAPPAILLAEMLALMQRRAANIANAADALARRMERAGQAAGATGDDRENVAAG</sequence>
<organism evidence="1 2">
    <name type="scientific">Azoarcus indigens</name>
    <dbReference type="NCBI Taxonomy" id="29545"/>
    <lineage>
        <taxon>Bacteria</taxon>
        <taxon>Pseudomonadati</taxon>
        <taxon>Pseudomonadota</taxon>
        <taxon>Betaproteobacteria</taxon>
        <taxon>Rhodocyclales</taxon>
        <taxon>Zoogloeaceae</taxon>
        <taxon>Azoarcus</taxon>
    </lineage>
</organism>
<keyword evidence="2" id="KW-1185">Reference proteome</keyword>
<comment type="caution">
    <text evidence="1">The sequence shown here is derived from an EMBL/GenBank/DDBJ whole genome shotgun (WGS) entry which is preliminary data.</text>
</comment>
<accession>A0A4V6PQT4</accession>
<gene>
    <name evidence="1" type="ORF">C7389_101557</name>
</gene>
<evidence type="ECO:0000313" key="2">
    <source>
        <dbReference type="Proteomes" id="UP000295129"/>
    </source>
</evidence>
<dbReference type="EMBL" id="SNVV01000001">
    <property type="protein sequence ID" value="TDN57171.1"/>
    <property type="molecule type" value="Genomic_DNA"/>
</dbReference>
<dbReference type="AlphaFoldDB" id="A0A4V6PQT4"/>
<evidence type="ECO:0000313" key="1">
    <source>
        <dbReference type="EMBL" id="TDN57171.1"/>
    </source>
</evidence>